<organism evidence="2 3">
    <name type="scientific">Haloferax larsenii</name>
    <dbReference type="NCBI Taxonomy" id="302484"/>
    <lineage>
        <taxon>Archaea</taxon>
        <taxon>Methanobacteriati</taxon>
        <taxon>Methanobacteriota</taxon>
        <taxon>Stenosarchaea group</taxon>
        <taxon>Halobacteria</taxon>
        <taxon>Halobacteriales</taxon>
        <taxon>Haloferacaceae</taxon>
        <taxon>Haloferax</taxon>
    </lineage>
</organism>
<name>A0A1H7UTC9_HALLR</name>
<proteinExistence type="predicted"/>
<evidence type="ECO:0000313" key="3">
    <source>
        <dbReference type="Proteomes" id="UP000183894"/>
    </source>
</evidence>
<keyword evidence="1" id="KW-0812">Transmembrane</keyword>
<sequence length="96" mass="10043">MFSAPFTSALNAASHDLFATHSSELTDFAEVQDTHWWPVVAVKSSAAGLVLGSFCAGVVIGLAGAFRYDEAPLKSFFVGVVTAAVRYLGHLVLLGG</sequence>
<dbReference type="EMBL" id="FOAD01000014">
    <property type="protein sequence ID" value="SEM00084.1"/>
    <property type="molecule type" value="Genomic_DNA"/>
</dbReference>
<gene>
    <name evidence="2" type="ORF">SAMN04488691_11424</name>
</gene>
<reference evidence="2 3" key="1">
    <citation type="submission" date="2016-10" db="EMBL/GenBank/DDBJ databases">
        <authorList>
            <person name="de Groot N.N."/>
        </authorList>
    </citation>
    <scope>NUCLEOTIDE SEQUENCE [LARGE SCALE GENOMIC DNA]</scope>
    <source>
        <strain evidence="2 3">CDM_5</strain>
    </source>
</reference>
<dbReference type="Proteomes" id="UP000183894">
    <property type="component" value="Unassembled WGS sequence"/>
</dbReference>
<feature type="transmembrane region" description="Helical" evidence="1">
    <location>
        <begin position="46"/>
        <end position="66"/>
    </location>
</feature>
<evidence type="ECO:0000256" key="1">
    <source>
        <dbReference type="SAM" id="Phobius"/>
    </source>
</evidence>
<dbReference type="RefSeq" id="WP_170836956.1">
    <property type="nucleotide sequence ID" value="NZ_FOAD01000014.1"/>
</dbReference>
<evidence type="ECO:0000313" key="2">
    <source>
        <dbReference type="EMBL" id="SEM00084.1"/>
    </source>
</evidence>
<accession>A0A1H7UTC9</accession>
<keyword evidence="1" id="KW-1133">Transmembrane helix</keyword>
<dbReference type="AlphaFoldDB" id="A0A1H7UTC9"/>
<protein>
    <submittedName>
        <fullName evidence="2">Uncharacterized protein</fullName>
    </submittedName>
</protein>
<feature type="transmembrane region" description="Helical" evidence="1">
    <location>
        <begin position="73"/>
        <end position="93"/>
    </location>
</feature>
<keyword evidence="1" id="KW-0472">Membrane</keyword>